<sequence>MGRQLGEISYYAFNLPSIEFHNELYGYLQEKELKFTEIDIENYFISKSISKNKQWIKLDRNGIAQPVYDVTLMTYIRNSIHHPENTLNANFSDEELKESIEKMIPLAR</sequence>
<dbReference type="AlphaFoldDB" id="X0YWC6"/>
<evidence type="ECO:0000313" key="1">
    <source>
        <dbReference type="EMBL" id="GAG52608.1"/>
    </source>
</evidence>
<organism evidence="1">
    <name type="scientific">marine sediment metagenome</name>
    <dbReference type="NCBI Taxonomy" id="412755"/>
    <lineage>
        <taxon>unclassified sequences</taxon>
        <taxon>metagenomes</taxon>
        <taxon>ecological metagenomes</taxon>
    </lineage>
</organism>
<name>X0YWC6_9ZZZZ</name>
<comment type="caution">
    <text evidence="1">The sequence shown here is derived from an EMBL/GenBank/DDBJ whole genome shotgun (WGS) entry which is preliminary data.</text>
</comment>
<protein>
    <submittedName>
        <fullName evidence="1">Uncharacterized protein</fullName>
    </submittedName>
</protein>
<proteinExistence type="predicted"/>
<gene>
    <name evidence="1" type="ORF">S01H1_81221</name>
</gene>
<dbReference type="EMBL" id="BARS01054934">
    <property type="protein sequence ID" value="GAG52608.1"/>
    <property type="molecule type" value="Genomic_DNA"/>
</dbReference>
<reference evidence="1" key="1">
    <citation type="journal article" date="2014" name="Front. Microbiol.">
        <title>High frequency of phylogenetically diverse reductive dehalogenase-homologous genes in deep subseafloor sedimentary metagenomes.</title>
        <authorList>
            <person name="Kawai M."/>
            <person name="Futagami T."/>
            <person name="Toyoda A."/>
            <person name="Takaki Y."/>
            <person name="Nishi S."/>
            <person name="Hori S."/>
            <person name="Arai W."/>
            <person name="Tsubouchi T."/>
            <person name="Morono Y."/>
            <person name="Uchiyama I."/>
            <person name="Ito T."/>
            <person name="Fujiyama A."/>
            <person name="Inagaki F."/>
            <person name="Takami H."/>
        </authorList>
    </citation>
    <scope>NUCLEOTIDE SEQUENCE</scope>
    <source>
        <strain evidence="1">Expedition CK06-06</strain>
    </source>
</reference>
<accession>X0YWC6</accession>